<dbReference type="OrthoDB" id="3827181at2"/>
<proteinExistence type="predicted"/>
<dbReference type="Proteomes" id="UP000291189">
    <property type="component" value="Unassembled WGS sequence"/>
</dbReference>
<reference evidence="1 2" key="1">
    <citation type="submission" date="2019-01" db="EMBL/GenBank/DDBJ databases">
        <title>Nocardioides guangzhouensis sp. nov., an actinobacterium isolated from soil.</title>
        <authorList>
            <person name="Fu Y."/>
            <person name="Cai Y."/>
            <person name="Lin Z."/>
            <person name="Chen P."/>
        </authorList>
    </citation>
    <scope>NUCLEOTIDE SEQUENCE [LARGE SCALE GENOMIC DNA]</scope>
    <source>
        <strain evidence="1 2">NBRC 105384</strain>
    </source>
</reference>
<comment type="caution">
    <text evidence="1">The sequence shown here is derived from an EMBL/GenBank/DDBJ whole genome shotgun (WGS) entry which is preliminary data.</text>
</comment>
<gene>
    <name evidence="1" type="ORF">ETU37_09315</name>
</gene>
<dbReference type="EMBL" id="SDPU01000021">
    <property type="protein sequence ID" value="RYU12219.1"/>
    <property type="molecule type" value="Genomic_DNA"/>
</dbReference>
<organism evidence="1 2">
    <name type="scientific">Nocardioides iriomotensis</name>
    <dbReference type="NCBI Taxonomy" id="715784"/>
    <lineage>
        <taxon>Bacteria</taxon>
        <taxon>Bacillati</taxon>
        <taxon>Actinomycetota</taxon>
        <taxon>Actinomycetes</taxon>
        <taxon>Propionibacteriales</taxon>
        <taxon>Nocardioidaceae</taxon>
        <taxon>Nocardioides</taxon>
    </lineage>
</organism>
<name>A0A4Q5J3V9_9ACTN</name>
<sequence>MGEVKRQVTEAIRLWHVTITVAGEPLEPLIVRNGLRRLADQRPFLHSLKYAAGRAEIQYWEQADSLLDASSLALRVWNEHREPAGLPRWEVVGLEVLERSVYLSRGMEYSVIVDLQDVTPLPF</sequence>
<protein>
    <submittedName>
        <fullName evidence="1">Uncharacterized protein</fullName>
    </submittedName>
</protein>
<evidence type="ECO:0000313" key="2">
    <source>
        <dbReference type="Proteomes" id="UP000291189"/>
    </source>
</evidence>
<evidence type="ECO:0000313" key="1">
    <source>
        <dbReference type="EMBL" id="RYU12219.1"/>
    </source>
</evidence>
<dbReference type="AlphaFoldDB" id="A0A4Q5J3V9"/>
<accession>A0A4Q5J3V9</accession>
<keyword evidence="2" id="KW-1185">Reference proteome</keyword>